<evidence type="ECO:0000256" key="14">
    <source>
        <dbReference type="ARBA" id="ARBA00038000"/>
    </source>
</evidence>
<dbReference type="RefSeq" id="WP_006806814.1">
    <property type="nucleotide sequence ID" value="NZ_ADAD01000052.1"/>
</dbReference>
<keyword evidence="20" id="KW-1185">Reference proteome</keyword>
<evidence type="ECO:0000256" key="17">
    <source>
        <dbReference type="HAMAP-Rule" id="MF_00205"/>
    </source>
</evidence>
<comment type="subunit">
    <text evidence="17">Forms a heterotetramer with UvrB during the search for lesions.</text>
</comment>
<dbReference type="NCBIfam" id="TIGR00630">
    <property type="entry name" value="uvra"/>
    <property type="match status" value="1"/>
</dbReference>
<keyword evidence="8 17" id="KW-0863">Zinc-finger</keyword>
<evidence type="ECO:0000313" key="19">
    <source>
        <dbReference type="EMBL" id="EEY35670.1"/>
    </source>
</evidence>
<dbReference type="Gene3D" id="3.40.50.300">
    <property type="entry name" value="P-loop containing nucleotide triphosphate hydrolases"/>
    <property type="match status" value="3"/>
</dbReference>
<dbReference type="Pfam" id="PF17755">
    <property type="entry name" value="UvrA_DNA-bind"/>
    <property type="match status" value="1"/>
</dbReference>
<evidence type="ECO:0000256" key="8">
    <source>
        <dbReference type="ARBA" id="ARBA00022771"/>
    </source>
</evidence>
<evidence type="ECO:0000256" key="13">
    <source>
        <dbReference type="ARBA" id="ARBA00023204"/>
    </source>
</evidence>
<evidence type="ECO:0000256" key="3">
    <source>
        <dbReference type="ARBA" id="ARBA00022723"/>
    </source>
</evidence>
<comment type="caution">
    <text evidence="17">Lacks conserved residue(s) required for the propagation of feature annotation.</text>
</comment>
<dbReference type="GO" id="GO:0005737">
    <property type="term" value="C:cytoplasm"/>
    <property type="evidence" value="ECO:0007669"/>
    <property type="project" value="UniProtKB-SubCell"/>
</dbReference>
<reference evidence="19 20" key="1">
    <citation type="submission" date="2009-10" db="EMBL/GenBank/DDBJ databases">
        <authorList>
            <person name="Harkins D.M."/>
            <person name="Madupu R."/>
            <person name="Durkin A.S."/>
            <person name="Torralba M."/>
            <person name="Methe B."/>
            <person name="Sutton G.G."/>
            <person name="Strausberg R.L."/>
            <person name="Nelson K.E."/>
        </authorList>
    </citation>
    <scope>NUCLEOTIDE SEQUENCE [LARGE SCALE GENOMIC DNA]</scope>
    <source>
        <strain evidence="19 20">F0264</strain>
    </source>
</reference>
<keyword evidence="5 17" id="KW-0547">Nucleotide-binding</keyword>
<protein>
    <recommendedName>
        <fullName evidence="15 17">UvrABC system protein A</fullName>
        <shortName evidence="17">UvrA protein</shortName>
    </recommendedName>
    <alternativeName>
        <fullName evidence="16 17">Excinuclease ABC subunit A</fullName>
    </alternativeName>
</protein>
<dbReference type="PANTHER" id="PTHR43152">
    <property type="entry name" value="UVRABC SYSTEM PROTEIN A"/>
    <property type="match status" value="1"/>
</dbReference>
<dbReference type="CDD" id="cd03271">
    <property type="entry name" value="ABC_UvrA_II"/>
    <property type="match status" value="1"/>
</dbReference>
<dbReference type="Proteomes" id="UP000004226">
    <property type="component" value="Unassembled WGS sequence"/>
</dbReference>
<keyword evidence="2 17" id="KW-0963">Cytoplasm</keyword>
<gene>
    <name evidence="17 19" type="primary">uvrA</name>
    <name evidence="19" type="ORF">HMPREF0554_1072</name>
</gene>
<evidence type="ECO:0000256" key="16">
    <source>
        <dbReference type="ARBA" id="ARBA00042156"/>
    </source>
</evidence>
<dbReference type="NCBIfam" id="NF001503">
    <property type="entry name" value="PRK00349.1"/>
    <property type="match status" value="1"/>
</dbReference>
<dbReference type="Gene3D" id="1.10.8.280">
    <property type="entry name" value="ABC transporter ATPase domain-like"/>
    <property type="match status" value="1"/>
</dbReference>
<keyword evidence="13 17" id="KW-0234">DNA repair</keyword>
<sequence>MNDKIKITGAREHNLKNVDIEIPKNEFVVITGVSGSGKSSLAFDTIYSEGQRRYVESLSAYARQFIGQMQKPELDSIEGLSPAISIEQKSVSKNPRSTVGTMTEIYDYMRLLWAHIGEAHCPVCGQKVEKQSLQEIVDNVITTTQEKDKLIVLAPVIIDKKGTHKNLFLNLQKRGFQRVRVNGDILDLNDTIDLDKNKRHHIEVVVDRLVIKKDDKDFLSRLTEAVETAGGLSDGKIITNINGKDSKYSENFACSDHPEVVFPDVVPRLFSFNAPYGACEACNGLGSTLEVDENKLIVDENLSLREGGILFPGSTNQKGWNWELFEAMAKAHKIDLDKKVSELTEEERKIIFYGSDKQFKFSWSGDSFSYNGKKEFDGIVRNIERRYRETASESTKEEIEAKYMTEKTCKTCHGKRLKDVVLAITVNGKNIIDLTEVSVTEALKFYENIELTEKQKQIANEILKEIKERLSFMINVGLDYLTLARMTKTLSGGESQRIRLATQIGSRLTGVIYVLDEPSIGLHQRDNEKLLAALKDLKNIGNTLIVVEHDEDTMREADYLIDMGPGAGIYGGEVVAEGTPKQVLKNKKSLTAKYLNGEIGIEVPKKRRKFTKEIILKNAKGNNLKNVTVNIPLEVFTVVTGVSGSGKSTLINQTLFPELHNRLNKGKLYPLENGGIEGLEHLEKVIDIDQSPIGRTPRSNTATYTKIFDDIRDLFAQTKDAQVRGYNKGRFSFNVKGGRCEACGGAGINKIEMNFLPDVYVECEVCKGKRYNRETLEVHYKGKSISDILDMSVEEAYEFFKAVPSLERKLQTLIDVGMNYIKLGQPATTLSGGEAQRIKLATELSKISRGDTIYILDEPTTGLHFEDIRKLLIVLDRLVEKGNTVLVIEHNLDVIKFADYIIDVGPEGGHRGGQIIAKGTPEQIVKSKKSHTGKFLKKYL</sequence>
<evidence type="ECO:0000256" key="6">
    <source>
        <dbReference type="ARBA" id="ARBA00022763"/>
    </source>
</evidence>
<dbReference type="GO" id="GO:0009432">
    <property type="term" value="P:SOS response"/>
    <property type="evidence" value="ECO:0007669"/>
    <property type="project" value="UniProtKB-UniRule"/>
</dbReference>
<dbReference type="InterPro" id="IPR004602">
    <property type="entry name" value="UvrA"/>
</dbReference>
<feature type="domain" description="ABC transporter" evidence="18">
    <location>
        <begin position="260"/>
        <end position="596"/>
    </location>
</feature>
<dbReference type="eggNOG" id="COG0178">
    <property type="taxonomic scope" value="Bacteria"/>
</dbReference>
<dbReference type="Gene3D" id="1.20.1580.10">
    <property type="entry name" value="ABC transporter ATPase like domain"/>
    <property type="match status" value="3"/>
</dbReference>
<comment type="similarity">
    <text evidence="14 17">Belongs to the ABC transporter superfamily. UvrA family.</text>
</comment>
<keyword evidence="11 17" id="KW-0267">Excision nuclease</keyword>
<comment type="caution">
    <text evidence="19">The sequence shown here is derived from an EMBL/GenBank/DDBJ whole genome shotgun (WGS) entry which is preliminary data.</text>
</comment>
<dbReference type="InterPro" id="IPR041102">
    <property type="entry name" value="UvrA_inter"/>
</dbReference>
<evidence type="ECO:0000256" key="4">
    <source>
        <dbReference type="ARBA" id="ARBA00022737"/>
    </source>
</evidence>
<dbReference type="AlphaFoldDB" id="D0GJT1"/>
<dbReference type="FunFam" id="1.20.1580.10:FF:000002">
    <property type="entry name" value="UvrABC system protein A"/>
    <property type="match status" value="1"/>
</dbReference>
<dbReference type="InterPro" id="IPR017871">
    <property type="entry name" value="ABC_transporter-like_CS"/>
</dbReference>
<keyword evidence="4 17" id="KW-0677">Repeat</keyword>
<dbReference type="GO" id="GO:0003677">
    <property type="term" value="F:DNA binding"/>
    <property type="evidence" value="ECO:0007669"/>
    <property type="project" value="UniProtKB-UniRule"/>
</dbReference>
<dbReference type="GO" id="GO:0016887">
    <property type="term" value="F:ATP hydrolysis activity"/>
    <property type="evidence" value="ECO:0007669"/>
    <property type="project" value="InterPro"/>
</dbReference>
<evidence type="ECO:0000256" key="2">
    <source>
        <dbReference type="ARBA" id="ARBA00022490"/>
    </source>
</evidence>
<evidence type="ECO:0000256" key="10">
    <source>
        <dbReference type="ARBA" id="ARBA00022840"/>
    </source>
</evidence>
<keyword evidence="19" id="KW-0378">Hydrolase</keyword>
<keyword evidence="10 17" id="KW-0067">ATP-binding</keyword>
<dbReference type="InterPro" id="IPR041552">
    <property type="entry name" value="UvrA_DNA-bd"/>
</dbReference>
<evidence type="ECO:0000313" key="20">
    <source>
        <dbReference type="Proteomes" id="UP000004226"/>
    </source>
</evidence>
<dbReference type="PROSITE" id="PS50893">
    <property type="entry name" value="ABC_TRANSPORTER_2"/>
    <property type="match status" value="2"/>
</dbReference>
<keyword evidence="3 17" id="KW-0479">Metal-binding</keyword>
<dbReference type="SUPFAM" id="SSF52540">
    <property type="entry name" value="P-loop containing nucleoside triphosphate hydrolases"/>
    <property type="match status" value="2"/>
</dbReference>
<dbReference type="InterPro" id="IPR003439">
    <property type="entry name" value="ABC_transporter-like_ATP-bd"/>
</dbReference>
<keyword evidence="6 17" id="KW-0227">DNA damage</keyword>
<evidence type="ECO:0000256" key="5">
    <source>
        <dbReference type="ARBA" id="ARBA00022741"/>
    </source>
</evidence>
<keyword evidence="7 17" id="KW-0228">DNA excision</keyword>
<comment type="subcellular location">
    <subcellularLocation>
        <location evidence="1 17">Cytoplasm</location>
    </subcellularLocation>
</comment>
<feature type="binding site" evidence="17">
    <location>
        <begin position="32"/>
        <end position="39"/>
    </location>
    <ligand>
        <name>ATP</name>
        <dbReference type="ChEBI" id="CHEBI:30616"/>
    </ligand>
</feature>
<comment type="function">
    <text evidence="17">The UvrABC repair system catalyzes the recognition and processing of DNA lesions. UvrA is an ATPase and a DNA-binding protein. A damage recognition complex composed of 2 UvrA and 2 UvrB subunits scans DNA for abnormalities. When the presence of a lesion has been verified by UvrB, the UvrA molecules dissociate.</text>
</comment>
<keyword evidence="12 17" id="KW-0238">DNA-binding</keyword>
<dbReference type="GO" id="GO:0009380">
    <property type="term" value="C:excinuclease repair complex"/>
    <property type="evidence" value="ECO:0007669"/>
    <property type="project" value="InterPro"/>
</dbReference>
<dbReference type="PANTHER" id="PTHR43152:SF3">
    <property type="entry name" value="UVRABC SYSTEM PROTEIN A"/>
    <property type="match status" value="1"/>
</dbReference>
<evidence type="ECO:0000259" key="18">
    <source>
        <dbReference type="PROSITE" id="PS50893"/>
    </source>
</evidence>
<feature type="binding site" evidence="17">
    <location>
        <begin position="641"/>
        <end position="648"/>
    </location>
    <ligand>
        <name>ATP</name>
        <dbReference type="ChEBI" id="CHEBI:30616"/>
    </ligand>
</feature>
<evidence type="ECO:0000256" key="7">
    <source>
        <dbReference type="ARBA" id="ARBA00022769"/>
    </source>
</evidence>
<dbReference type="HAMAP" id="MF_00205">
    <property type="entry name" value="UvrA"/>
    <property type="match status" value="1"/>
</dbReference>
<dbReference type="Pfam" id="PF17760">
    <property type="entry name" value="UvrA_inter"/>
    <property type="match status" value="1"/>
</dbReference>
<proteinExistence type="inferred from homology"/>
<name>D0GJT1_9FUSO</name>
<dbReference type="GO" id="GO:0008270">
    <property type="term" value="F:zinc ion binding"/>
    <property type="evidence" value="ECO:0007669"/>
    <property type="project" value="UniProtKB-UniRule"/>
</dbReference>
<keyword evidence="17" id="KW-0742">SOS response</keyword>
<evidence type="ECO:0000256" key="11">
    <source>
        <dbReference type="ARBA" id="ARBA00022881"/>
    </source>
</evidence>
<feature type="zinc finger region" description="C4-type" evidence="17">
    <location>
        <begin position="740"/>
        <end position="766"/>
    </location>
</feature>
<organism evidence="19 20">
    <name type="scientific">Pseudoleptotrichia goodfellowii F0264</name>
    <dbReference type="NCBI Taxonomy" id="596323"/>
    <lineage>
        <taxon>Bacteria</taxon>
        <taxon>Fusobacteriati</taxon>
        <taxon>Fusobacteriota</taxon>
        <taxon>Fusobacteriia</taxon>
        <taxon>Fusobacteriales</taxon>
        <taxon>Leptotrichiaceae</taxon>
        <taxon>Pseudoleptotrichia</taxon>
    </lineage>
</organism>
<accession>D0GJT1</accession>
<keyword evidence="9 17" id="KW-0862">Zinc</keyword>
<dbReference type="InterPro" id="IPR027417">
    <property type="entry name" value="P-loop_NTPase"/>
</dbReference>
<evidence type="ECO:0000256" key="15">
    <source>
        <dbReference type="ARBA" id="ARBA00039316"/>
    </source>
</evidence>
<dbReference type="GO" id="GO:0006289">
    <property type="term" value="P:nucleotide-excision repair"/>
    <property type="evidence" value="ECO:0007669"/>
    <property type="project" value="UniProtKB-UniRule"/>
</dbReference>
<evidence type="ECO:0000256" key="12">
    <source>
        <dbReference type="ARBA" id="ARBA00023125"/>
    </source>
</evidence>
<dbReference type="GO" id="GO:0009381">
    <property type="term" value="F:excinuclease ABC activity"/>
    <property type="evidence" value="ECO:0007669"/>
    <property type="project" value="UniProtKB-UniRule"/>
</dbReference>
<dbReference type="GO" id="GO:0005524">
    <property type="term" value="F:ATP binding"/>
    <property type="evidence" value="ECO:0007669"/>
    <property type="project" value="UniProtKB-UniRule"/>
</dbReference>
<dbReference type="EMBL" id="ADAD01000052">
    <property type="protein sequence ID" value="EEY35670.1"/>
    <property type="molecule type" value="Genomic_DNA"/>
</dbReference>
<dbReference type="PROSITE" id="PS00211">
    <property type="entry name" value="ABC_TRANSPORTER_1"/>
    <property type="match status" value="2"/>
</dbReference>
<feature type="domain" description="ABC transporter" evidence="18">
    <location>
        <begin position="609"/>
        <end position="937"/>
    </location>
</feature>
<dbReference type="Gene3D" id="3.30.190.20">
    <property type="match status" value="1"/>
</dbReference>
<evidence type="ECO:0000256" key="9">
    <source>
        <dbReference type="ARBA" id="ARBA00022833"/>
    </source>
</evidence>
<evidence type="ECO:0000256" key="1">
    <source>
        <dbReference type="ARBA" id="ARBA00004496"/>
    </source>
</evidence>